<reference evidence="1 2" key="1">
    <citation type="submission" date="2024-07" db="EMBL/GenBank/DDBJ databases">
        <authorList>
            <person name="Pitt A."/>
            <person name="Hahn M.W."/>
        </authorList>
    </citation>
    <scope>NUCLEOTIDE SEQUENCE [LARGE SCALE GENOMIC DNA]</scope>
    <source>
        <strain evidence="1 2">1-SAACH-A3</strain>
    </source>
</reference>
<comment type="caution">
    <text evidence="1">The sequence shown here is derived from an EMBL/GenBank/DDBJ whole genome shotgun (WGS) entry which is preliminary data.</text>
</comment>
<accession>A0ABW8RVY4</accession>
<dbReference type="Proteomes" id="UP001623558">
    <property type="component" value="Unassembled WGS sequence"/>
</dbReference>
<name>A0ABW8RVY4_9BACT</name>
<evidence type="ECO:0000313" key="1">
    <source>
        <dbReference type="EMBL" id="MFL0162072.1"/>
    </source>
</evidence>
<dbReference type="EMBL" id="JBEWZH010000004">
    <property type="protein sequence ID" value="MFL0162072.1"/>
    <property type="molecule type" value="Genomic_DNA"/>
</dbReference>
<organism evidence="1 2">
    <name type="scientific">Aquirufa salirivi</name>
    <dbReference type="NCBI Taxonomy" id="3104729"/>
    <lineage>
        <taxon>Bacteria</taxon>
        <taxon>Pseudomonadati</taxon>
        <taxon>Bacteroidota</taxon>
        <taxon>Cytophagia</taxon>
        <taxon>Cytophagales</taxon>
        <taxon>Flectobacillaceae</taxon>
        <taxon>Aquirufa</taxon>
    </lineage>
</organism>
<proteinExistence type="predicted"/>
<evidence type="ECO:0000313" key="2">
    <source>
        <dbReference type="Proteomes" id="UP001623558"/>
    </source>
</evidence>
<gene>
    <name evidence="1" type="ORF">U0R11_06680</name>
</gene>
<protein>
    <submittedName>
        <fullName evidence="1">Uncharacterized protein</fullName>
    </submittedName>
</protein>
<sequence length="494" mass="57702">MKDKEFKSLIEICDRVLLDKEASIVTVSIPWLHILNEHPNSLPKYSELFNKSSFNELKWKLKYSLVRILGFLRLIKFKRYNPLKFKSKSTVIVSHLLNERQISSKDDFYFGNLHQDLTEEGVSSLMILLNHTIKGATEINAEFNTNQSGKSVLSNYLGFKTEWKIWKTLENESAKFVSLAKQKQNDFERRFYFQCAYYTMSPPSFTALRFYTELKEIFKMTTPAKVISTFEGHSWERMVYLAAREANPNVICFGYHHTLMFQRQHSAKRILGKKYDPNYILTAGDITASYFQSSAIAKNCEVLSVGIHRRKSYSNSISVDTLSKKKNYCLVTPDGIISEILFMFDFAVKSALLNPDINFILRLHPLISSEELVEKYPRYGQLPENVSFSTYSLENDFERSRWIFYRASSTAIYAVIEGLRPFYLAKKDEMSIDTLFELDSWKKILCSEDEVKQFFESDLKKSIPEIVSELKEAFDFCNNYFLPLKRQLFFNLLK</sequence>
<keyword evidence="2" id="KW-1185">Reference proteome</keyword>
<dbReference type="RefSeq" id="WP_406750784.1">
    <property type="nucleotide sequence ID" value="NZ_JBEWZH010000004.1"/>
</dbReference>